<organism evidence="3 4">
    <name type="scientific">Seongchinamella unica</name>
    <dbReference type="NCBI Taxonomy" id="2547392"/>
    <lineage>
        <taxon>Bacteria</taxon>
        <taxon>Pseudomonadati</taxon>
        <taxon>Pseudomonadota</taxon>
        <taxon>Gammaproteobacteria</taxon>
        <taxon>Cellvibrionales</taxon>
        <taxon>Halieaceae</taxon>
        <taxon>Seongchinamella</taxon>
    </lineage>
</organism>
<feature type="domain" description="VOC" evidence="2">
    <location>
        <begin position="1"/>
        <end position="125"/>
    </location>
</feature>
<keyword evidence="4" id="KW-1185">Reference proteome</keyword>
<dbReference type="OrthoDB" id="9800438at2"/>
<dbReference type="Proteomes" id="UP000295554">
    <property type="component" value="Unassembled WGS sequence"/>
</dbReference>
<dbReference type="AlphaFoldDB" id="A0A4R5LX12"/>
<dbReference type="InterPro" id="IPR037523">
    <property type="entry name" value="VOC_core"/>
</dbReference>
<gene>
    <name evidence="3" type="ORF">E2F43_04365</name>
</gene>
<protein>
    <submittedName>
        <fullName evidence="3">VOC family protein</fullName>
    </submittedName>
</protein>
<evidence type="ECO:0000313" key="3">
    <source>
        <dbReference type="EMBL" id="TDG16044.1"/>
    </source>
</evidence>
<keyword evidence="1" id="KW-0479">Metal-binding</keyword>
<sequence length="134" mass="15157">MAHLQLTVSDMARSRPFYERLLHSMNMVTLLDDPNYFYCIGGKTGLAIAPADPDLAGDGFHQRRPGLHHLCFRARSREDVDELYRTAVDLGAVIVREPQEAEWAPGYYSTLFEDPDGIRIEVNYVPGKGHLQQP</sequence>
<reference evidence="3 4" key="1">
    <citation type="submission" date="2019-03" db="EMBL/GenBank/DDBJ databases">
        <title>Seongchinamella monodicae gen. nov., sp. nov., a novel member of the Gammaproteobacteria isolated from a tidal mudflat of beach.</title>
        <authorList>
            <person name="Yang H.G."/>
            <person name="Kang J.W."/>
            <person name="Lee S.D."/>
        </authorList>
    </citation>
    <scope>NUCLEOTIDE SEQUENCE [LARGE SCALE GENOMIC DNA]</scope>
    <source>
        <strain evidence="3 4">GH4-78</strain>
    </source>
</reference>
<proteinExistence type="predicted"/>
<dbReference type="InterPro" id="IPR029068">
    <property type="entry name" value="Glyas_Bleomycin-R_OHBP_Dase"/>
</dbReference>
<dbReference type="Pfam" id="PF00903">
    <property type="entry name" value="Glyoxalase"/>
    <property type="match status" value="1"/>
</dbReference>
<dbReference type="SUPFAM" id="SSF54593">
    <property type="entry name" value="Glyoxalase/Bleomycin resistance protein/Dihydroxybiphenyl dioxygenase"/>
    <property type="match status" value="1"/>
</dbReference>
<name>A0A4R5LX12_9GAMM</name>
<dbReference type="PANTHER" id="PTHR36113">
    <property type="entry name" value="LYASE, PUTATIVE-RELATED-RELATED"/>
    <property type="match status" value="1"/>
</dbReference>
<accession>A0A4R5LX12</accession>
<dbReference type="GO" id="GO:0046872">
    <property type="term" value="F:metal ion binding"/>
    <property type="evidence" value="ECO:0007669"/>
    <property type="project" value="UniProtKB-KW"/>
</dbReference>
<evidence type="ECO:0000259" key="2">
    <source>
        <dbReference type="PROSITE" id="PS51819"/>
    </source>
</evidence>
<dbReference type="InterPro" id="IPR051332">
    <property type="entry name" value="Fosfomycin_Res_Enzymes"/>
</dbReference>
<dbReference type="PANTHER" id="PTHR36113:SF6">
    <property type="entry name" value="FOSFOMYCIN RESISTANCE PROTEIN FOSX"/>
    <property type="match status" value="1"/>
</dbReference>
<dbReference type="EMBL" id="SMSE01000001">
    <property type="protein sequence ID" value="TDG16044.1"/>
    <property type="molecule type" value="Genomic_DNA"/>
</dbReference>
<evidence type="ECO:0000313" key="4">
    <source>
        <dbReference type="Proteomes" id="UP000295554"/>
    </source>
</evidence>
<dbReference type="PROSITE" id="PS51819">
    <property type="entry name" value="VOC"/>
    <property type="match status" value="1"/>
</dbReference>
<dbReference type="Gene3D" id="3.10.180.10">
    <property type="entry name" value="2,3-Dihydroxybiphenyl 1,2-Dioxygenase, domain 1"/>
    <property type="match status" value="1"/>
</dbReference>
<comment type="caution">
    <text evidence="3">The sequence shown here is derived from an EMBL/GenBank/DDBJ whole genome shotgun (WGS) entry which is preliminary data.</text>
</comment>
<evidence type="ECO:0000256" key="1">
    <source>
        <dbReference type="ARBA" id="ARBA00022723"/>
    </source>
</evidence>
<dbReference type="InterPro" id="IPR004360">
    <property type="entry name" value="Glyas_Fos-R_dOase_dom"/>
</dbReference>